<protein>
    <submittedName>
        <fullName evidence="1">3875_t:CDS:1</fullName>
    </submittedName>
</protein>
<sequence>ELELANLFSCASSLSIDKDNISNITQIEQDILTCEEDTNQLIEDNLYNNSYSNLLVDALNDFFDSLDEEIPTEDILNENDIIDKKDSLNYSDDSEEKPELVLLNNASKSLQTWVAFFEQQQSDEFKKEDLYIFKKYLKIVKKLEFQAKKQIAITDFFTYKD</sequence>
<gene>
    <name evidence="1" type="ORF">RPERSI_LOCUS5127</name>
</gene>
<organism evidence="1 2">
    <name type="scientific">Racocetra persica</name>
    <dbReference type="NCBI Taxonomy" id="160502"/>
    <lineage>
        <taxon>Eukaryota</taxon>
        <taxon>Fungi</taxon>
        <taxon>Fungi incertae sedis</taxon>
        <taxon>Mucoromycota</taxon>
        <taxon>Glomeromycotina</taxon>
        <taxon>Glomeromycetes</taxon>
        <taxon>Diversisporales</taxon>
        <taxon>Gigasporaceae</taxon>
        <taxon>Racocetra</taxon>
    </lineage>
</organism>
<name>A0ACA9MB71_9GLOM</name>
<evidence type="ECO:0000313" key="2">
    <source>
        <dbReference type="Proteomes" id="UP000789920"/>
    </source>
</evidence>
<proteinExistence type="predicted"/>
<feature type="non-terminal residue" evidence="1">
    <location>
        <position position="1"/>
    </location>
</feature>
<reference evidence="1" key="1">
    <citation type="submission" date="2021-06" db="EMBL/GenBank/DDBJ databases">
        <authorList>
            <person name="Kallberg Y."/>
            <person name="Tangrot J."/>
            <person name="Rosling A."/>
        </authorList>
    </citation>
    <scope>NUCLEOTIDE SEQUENCE</scope>
    <source>
        <strain evidence="1">MA461A</strain>
    </source>
</reference>
<dbReference type="EMBL" id="CAJVQC010007529">
    <property type="protein sequence ID" value="CAG8580546.1"/>
    <property type="molecule type" value="Genomic_DNA"/>
</dbReference>
<evidence type="ECO:0000313" key="1">
    <source>
        <dbReference type="EMBL" id="CAG8580546.1"/>
    </source>
</evidence>
<accession>A0ACA9MB71</accession>
<comment type="caution">
    <text evidence="1">The sequence shown here is derived from an EMBL/GenBank/DDBJ whole genome shotgun (WGS) entry which is preliminary data.</text>
</comment>
<keyword evidence="2" id="KW-1185">Reference proteome</keyword>
<dbReference type="Proteomes" id="UP000789920">
    <property type="component" value="Unassembled WGS sequence"/>
</dbReference>